<dbReference type="Proteomes" id="UP000007266">
    <property type="component" value="Linkage group 4"/>
</dbReference>
<feature type="chain" id="PRO_5003027375" description="Protein TsetseEP domain-containing protein" evidence="1">
    <location>
        <begin position="19"/>
        <end position="219"/>
    </location>
</feature>
<evidence type="ECO:0000313" key="2">
    <source>
        <dbReference type="EMBL" id="EFA02712.1"/>
    </source>
</evidence>
<reference evidence="2 3" key="2">
    <citation type="journal article" date="2010" name="Nucleic Acids Res.">
        <title>BeetleBase in 2010: revisions to provide comprehensive genomic information for Tribolium castaneum.</title>
        <authorList>
            <person name="Kim H.S."/>
            <person name="Murphy T."/>
            <person name="Xia J."/>
            <person name="Caragea D."/>
            <person name="Park Y."/>
            <person name="Beeman R.W."/>
            <person name="Lorenzen M.D."/>
            <person name="Butcher S."/>
            <person name="Manak J.R."/>
            <person name="Brown S.J."/>
        </authorList>
    </citation>
    <scope>GENOME REANNOTATION</scope>
    <source>
        <strain evidence="2 3">Georgia GA2</strain>
    </source>
</reference>
<accession>D2A1Z9</accession>
<dbReference type="HOGENOM" id="CLU_1263030_0_0_1"/>
<sequence>MFTKVVTLLCIVFVLKQADCLTQSELQAEYRPTLLRLRDVANLKYQEATREYDSLVSQLNLYLTRSKNNTQTQINRIKNIVTQAAKNATGVTASCLKVQQNDASRLSTYSLNNCNSNTNFSTLQRTKSKFTTLANVASNSVNYCSYLNPLDTQIESNEKCLGDKIYDLNLQINRLQRQYEELSNSTLHYNINCLTDKAGAILSQIGVISYEINVCFFTP</sequence>
<dbReference type="EMBL" id="KQ971338">
    <property type="protein sequence ID" value="EFA02712.1"/>
    <property type="molecule type" value="Genomic_DNA"/>
</dbReference>
<reference evidence="2 3" key="1">
    <citation type="journal article" date="2008" name="Nature">
        <title>The genome of the model beetle and pest Tribolium castaneum.</title>
        <authorList>
            <consortium name="Tribolium Genome Sequencing Consortium"/>
            <person name="Richards S."/>
            <person name="Gibbs R.A."/>
            <person name="Weinstock G.M."/>
            <person name="Brown S.J."/>
            <person name="Denell R."/>
            <person name="Beeman R.W."/>
            <person name="Gibbs R."/>
            <person name="Beeman R.W."/>
            <person name="Brown S.J."/>
            <person name="Bucher G."/>
            <person name="Friedrich M."/>
            <person name="Grimmelikhuijzen C.J."/>
            <person name="Klingler M."/>
            <person name="Lorenzen M."/>
            <person name="Richards S."/>
            <person name="Roth S."/>
            <person name="Schroder R."/>
            <person name="Tautz D."/>
            <person name="Zdobnov E.M."/>
            <person name="Muzny D."/>
            <person name="Gibbs R.A."/>
            <person name="Weinstock G.M."/>
            <person name="Attaway T."/>
            <person name="Bell S."/>
            <person name="Buhay C.J."/>
            <person name="Chandrabose M.N."/>
            <person name="Chavez D."/>
            <person name="Clerk-Blankenburg K.P."/>
            <person name="Cree A."/>
            <person name="Dao M."/>
            <person name="Davis C."/>
            <person name="Chacko J."/>
            <person name="Dinh H."/>
            <person name="Dugan-Rocha S."/>
            <person name="Fowler G."/>
            <person name="Garner T.T."/>
            <person name="Garnes J."/>
            <person name="Gnirke A."/>
            <person name="Hawes A."/>
            <person name="Hernandez J."/>
            <person name="Hines S."/>
            <person name="Holder M."/>
            <person name="Hume J."/>
            <person name="Jhangiani S.N."/>
            <person name="Joshi V."/>
            <person name="Khan Z.M."/>
            <person name="Jackson L."/>
            <person name="Kovar C."/>
            <person name="Kowis A."/>
            <person name="Lee S."/>
            <person name="Lewis L.R."/>
            <person name="Margolis J."/>
            <person name="Morgan M."/>
            <person name="Nazareth L.V."/>
            <person name="Nguyen N."/>
            <person name="Okwuonu G."/>
            <person name="Parker D."/>
            <person name="Richards S."/>
            <person name="Ruiz S.J."/>
            <person name="Santibanez J."/>
            <person name="Savard J."/>
            <person name="Scherer S.E."/>
            <person name="Schneider B."/>
            <person name="Sodergren E."/>
            <person name="Tautz D."/>
            <person name="Vattahil S."/>
            <person name="Villasana D."/>
            <person name="White C.S."/>
            <person name="Wright R."/>
            <person name="Park Y."/>
            <person name="Beeman R.W."/>
            <person name="Lord J."/>
            <person name="Oppert B."/>
            <person name="Lorenzen M."/>
            <person name="Brown S."/>
            <person name="Wang L."/>
            <person name="Savard J."/>
            <person name="Tautz D."/>
            <person name="Richards S."/>
            <person name="Weinstock G."/>
            <person name="Gibbs R.A."/>
            <person name="Liu Y."/>
            <person name="Worley K."/>
            <person name="Weinstock G."/>
            <person name="Elsik C.G."/>
            <person name="Reese J.T."/>
            <person name="Elhaik E."/>
            <person name="Landan G."/>
            <person name="Graur D."/>
            <person name="Arensburger P."/>
            <person name="Atkinson P."/>
            <person name="Beeman R.W."/>
            <person name="Beidler J."/>
            <person name="Brown S.J."/>
            <person name="Demuth J.P."/>
            <person name="Drury D.W."/>
            <person name="Du Y.Z."/>
            <person name="Fujiwara H."/>
            <person name="Lorenzen M."/>
            <person name="Maselli V."/>
            <person name="Osanai M."/>
            <person name="Park Y."/>
            <person name="Robertson H.M."/>
            <person name="Tu Z."/>
            <person name="Wang J.J."/>
            <person name="Wang S."/>
            <person name="Richards S."/>
            <person name="Song H."/>
            <person name="Zhang L."/>
            <person name="Sodergren E."/>
            <person name="Werner D."/>
            <person name="Stanke M."/>
            <person name="Morgenstern B."/>
            <person name="Solovyev V."/>
            <person name="Kosarev P."/>
            <person name="Brown G."/>
            <person name="Chen H.C."/>
            <person name="Ermolaeva O."/>
            <person name="Hlavina W."/>
            <person name="Kapustin Y."/>
            <person name="Kiryutin B."/>
            <person name="Kitts P."/>
            <person name="Maglott D."/>
            <person name="Pruitt K."/>
            <person name="Sapojnikov V."/>
            <person name="Souvorov A."/>
            <person name="Mackey A.J."/>
            <person name="Waterhouse R.M."/>
            <person name="Wyder S."/>
            <person name="Zdobnov E.M."/>
            <person name="Zdobnov E.M."/>
            <person name="Wyder S."/>
            <person name="Kriventseva E.V."/>
            <person name="Kadowaki T."/>
            <person name="Bork P."/>
            <person name="Aranda M."/>
            <person name="Bao R."/>
            <person name="Beermann A."/>
            <person name="Berns N."/>
            <person name="Bolognesi R."/>
            <person name="Bonneton F."/>
            <person name="Bopp D."/>
            <person name="Brown S.J."/>
            <person name="Bucher G."/>
            <person name="Butts T."/>
            <person name="Chaumot A."/>
            <person name="Denell R.E."/>
            <person name="Ferrier D.E."/>
            <person name="Friedrich M."/>
            <person name="Gordon C.M."/>
            <person name="Jindra M."/>
            <person name="Klingler M."/>
            <person name="Lan Q."/>
            <person name="Lattorff H.M."/>
            <person name="Laudet V."/>
            <person name="von Levetsow C."/>
            <person name="Liu Z."/>
            <person name="Lutz R."/>
            <person name="Lynch J.A."/>
            <person name="da Fonseca R.N."/>
            <person name="Posnien N."/>
            <person name="Reuter R."/>
            <person name="Roth S."/>
            <person name="Savard J."/>
            <person name="Schinko J.B."/>
            <person name="Schmitt C."/>
            <person name="Schoppmeier M."/>
            <person name="Schroder R."/>
            <person name="Shippy T.D."/>
            <person name="Simonnet F."/>
            <person name="Marques-Souza H."/>
            <person name="Tautz D."/>
            <person name="Tomoyasu Y."/>
            <person name="Trauner J."/>
            <person name="Van der Zee M."/>
            <person name="Vervoort M."/>
            <person name="Wittkopp N."/>
            <person name="Wimmer E.A."/>
            <person name="Yang X."/>
            <person name="Jones A.K."/>
            <person name="Sattelle D.B."/>
            <person name="Ebert P.R."/>
            <person name="Nelson D."/>
            <person name="Scott J.G."/>
            <person name="Beeman R.W."/>
            <person name="Muthukrishnan S."/>
            <person name="Kramer K.J."/>
            <person name="Arakane Y."/>
            <person name="Beeman R.W."/>
            <person name="Zhu Q."/>
            <person name="Hogenkamp D."/>
            <person name="Dixit R."/>
            <person name="Oppert B."/>
            <person name="Jiang H."/>
            <person name="Zou Z."/>
            <person name="Marshall J."/>
            <person name="Elpidina E."/>
            <person name="Vinokurov K."/>
            <person name="Oppert C."/>
            <person name="Zou Z."/>
            <person name="Evans J."/>
            <person name="Lu Z."/>
            <person name="Zhao P."/>
            <person name="Sumathipala N."/>
            <person name="Altincicek B."/>
            <person name="Vilcinskas A."/>
            <person name="Williams M."/>
            <person name="Hultmark D."/>
            <person name="Hetru C."/>
            <person name="Jiang H."/>
            <person name="Grimmelikhuijzen C.J."/>
            <person name="Hauser F."/>
            <person name="Cazzamali G."/>
            <person name="Williamson M."/>
            <person name="Park Y."/>
            <person name="Li B."/>
            <person name="Tanaka Y."/>
            <person name="Predel R."/>
            <person name="Neupert S."/>
            <person name="Schachtner J."/>
            <person name="Verleyen P."/>
            <person name="Raible F."/>
            <person name="Bork P."/>
            <person name="Friedrich M."/>
            <person name="Walden K.K."/>
            <person name="Robertson H.M."/>
            <person name="Angeli S."/>
            <person name="Foret S."/>
            <person name="Bucher G."/>
            <person name="Schuetz S."/>
            <person name="Maleszka R."/>
            <person name="Wimmer E.A."/>
            <person name="Beeman R.W."/>
            <person name="Lorenzen M."/>
            <person name="Tomoyasu Y."/>
            <person name="Miller S.C."/>
            <person name="Grossmann D."/>
            <person name="Bucher G."/>
        </authorList>
    </citation>
    <scope>NUCLEOTIDE SEQUENCE [LARGE SCALE GENOMIC DNA]</scope>
    <source>
        <strain evidence="2 3">Georgia GA2</strain>
    </source>
</reference>
<keyword evidence="1" id="KW-0732">Signal</keyword>
<evidence type="ECO:0008006" key="4">
    <source>
        <dbReference type="Google" id="ProtNLM"/>
    </source>
</evidence>
<name>D2A1Z9_TRICA</name>
<evidence type="ECO:0000256" key="1">
    <source>
        <dbReference type="SAM" id="SignalP"/>
    </source>
</evidence>
<proteinExistence type="predicted"/>
<evidence type="ECO:0000313" key="3">
    <source>
        <dbReference type="Proteomes" id="UP000007266"/>
    </source>
</evidence>
<protein>
    <recommendedName>
        <fullName evidence="4">Protein TsetseEP domain-containing protein</fullName>
    </recommendedName>
</protein>
<dbReference type="AlphaFoldDB" id="D2A1Z9"/>
<keyword evidence="3" id="KW-1185">Reference proteome</keyword>
<dbReference type="InParanoid" id="D2A1Z9"/>
<organism evidence="2 3">
    <name type="scientific">Tribolium castaneum</name>
    <name type="common">Red flour beetle</name>
    <dbReference type="NCBI Taxonomy" id="7070"/>
    <lineage>
        <taxon>Eukaryota</taxon>
        <taxon>Metazoa</taxon>
        <taxon>Ecdysozoa</taxon>
        <taxon>Arthropoda</taxon>
        <taxon>Hexapoda</taxon>
        <taxon>Insecta</taxon>
        <taxon>Pterygota</taxon>
        <taxon>Neoptera</taxon>
        <taxon>Endopterygota</taxon>
        <taxon>Coleoptera</taxon>
        <taxon>Polyphaga</taxon>
        <taxon>Cucujiformia</taxon>
        <taxon>Tenebrionidae</taxon>
        <taxon>Tenebrionidae incertae sedis</taxon>
        <taxon>Tribolium</taxon>
    </lineage>
</organism>
<feature type="signal peptide" evidence="1">
    <location>
        <begin position="1"/>
        <end position="18"/>
    </location>
</feature>
<gene>
    <name evidence="2" type="primary">AUGUSTUS-3.0.2_08435</name>
    <name evidence="2" type="ORF">TcasGA2_TC008435</name>
</gene>